<evidence type="ECO:0000313" key="3">
    <source>
        <dbReference type="Proteomes" id="UP000504607"/>
    </source>
</evidence>
<feature type="compositionally biased region" description="Low complexity" evidence="2">
    <location>
        <begin position="28"/>
        <end position="44"/>
    </location>
</feature>
<dbReference type="KEGG" id="egu:105053050"/>
<dbReference type="PANTHER" id="PTHR33565:SF33">
    <property type="entry name" value="OS08G0453200 PROTEIN"/>
    <property type="match status" value="1"/>
</dbReference>
<dbReference type="OrthoDB" id="2012405at2759"/>
<feature type="region of interest" description="Disordered" evidence="2">
    <location>
        <begin position="11"/>
        <end position="44"/>
    </location>
</feature>
<accession>A0A6I9RV26</accession>
<gene>
    <name evidence="4" type="primary">LOC105053050</name>
</gene>
<evidence type="ECO:0000256" key="1">
    <source>
        <dbReference type="ARBA" id="ARBA00010502"/>
    </source>
</evidence>
<feature type="region of interest" description="Disordered" evidence="2">
    <location>
        <begin position="62"/>
        <end position="114"/>
    </location>
</feature>
<dbReference type="InParanoid" id="A0A6I9RV26"/>
<evidence type="ECO:0000313" key="4">
    <source>
        <dbReference type="RefSeq" id="XP_010932358.1"/>
    </source>
</evidence>
<dbReference type="Pfam" id="PF05564">
    <property type="entry name" value="Auxin_repressed"/>
    <property type="match status" value="1"/>
</dbReference>
<dbReference type="RefSeq" id="XP_010932358.1">
    <property type="nucleotide sequence ID" value="XM_010934056.3"/>
</dbReference>
<proteinExistence type="inferred from homology"/>
<feature type="compositionally biased region" description="Low complexity" evidence="2">
    <location>
        <begin position="67"/>
        <end position="82"/>
    </location>
</feature>
<keyword evidence="3" id="KW-1185">Reference proteome</keyword>
<evidence type="ECO:0000256" key="2">
    <source>
        <dbReference type="SAM" id="MobiDB-lite"/>
    </source>
</evidence>
<protein>
    <submittedName>
        <fullName evidence="4">Dormancy-associated protein homolog 3</fullName>
    </submittedName>
</protein>
<dbReference type="GeneID" id="105053050"/>
<dbReference type="InterPro" id="IPR008406">
    <property type="entry name" value="DRM/ARP"/>
</dbReference>
<dbReference type="AlphaFoldDB" id="A0A6I9RV26"/>
<dbReference type="FunCoup" id="A0A6I9RV26">
    <property type="interactions" value="4"/>
</dbReference>
<comment type="similarity">
    <text evidence="1">Belongs to the DRM1/ARP family.</text>
</comment>
<reference evidence="4" key="1">
    <citation type="submission" date="2025-08" db="UniProtKB">
        <authorList>
            <consortium name="RefSeq"/>
        </authorList>
    </citation>
    <scope>IDENTIFICATION</scope>
</reference>
<dbReference type="Proteomes" id="UP000504607">
    <property type="component" value="Chromosome 10"/>
</dbReference>
<dbReference type="PANTHER" id="PTHR33565">
    <property type="entry name" value="DORMANCY-ASSOCIATED PROTEIN 1"/>
    <property type="match status" value="1"/>
</dbReference>
<organism evidence="3 4">
    <name type="scientific">Elaeis guineensis var. tenera</name>
    <name type="common">Oil palm</name>
    <dbReference type="NCBI Taxonomy" id="51953"/>
    <lineage>
        <taxon>Eukaryota</taxon>
        <taxon>Viridiplantae</taxon>
        <taxon>Streptophyta</taxon>
        <taxon>Embryophyta</taxon>
        <taxon>Tracheophyta</taxon>
        <taxon>Spermatophyta</taxon>
        <taxon>Magnoliopsida</taxon>
        <taxon>Liliopsida</taxon>
        <taxon>Arecaceae</taxon>
        <taxon>Arecoideae</taxon>
        <taxon>Cocoseae</taxon>
        <taxon>Elaeidinae</taxon>
        <taxon>Elaeis</taxon>
    </lineage>
</organism>
<name>A0A6I9RV26_ELAGV</name>
<sequence>MSLLDHLWDETVAGPRPDSGLGKLRKYSSFSPSSSASASAATAPGSFHVTRSITILRTATSPCSTLDSASSAPSSPASVPDSPITPTGLRGEWRRPRRKPAPMAEGMETAEPRNPTVYDWVVISSLDR</sequence>